<dbReference type="Proteomes" id="UP001551584">
    <property type="component" value="Unassembled WGS sequence"/>
</dbReference>
<sequence>MPQQTAPDEELAPWRDRRFLVFATGNFVNNLGEAAYKVCLPLFVYDLTGSLVTMSLLAALAPAMLLLSPWLGAVVDRWGPRVLVVPGLMIQLAGAVALNLSVLAGRPSTAVLFCMAALVQLGGEMYRTGWITGVPGMFPRNAARSRAVLSSLFVTSNIAGPLLVAMGLGLVGYLGLLWFNAATFLAPVVVWLLGVHPPAKTRPATAAGGRLVSGLGRDILDGWRVVKAEKRVLYAEAIALPLHFASGIGVLSFMVWYLRDEWHVPASGVSTAQAVANLGALAGSVYIAARARTRPHIVLAASATAMTLSLIAMALPSTTLFVICMVVFFTMRSALTAVTAMINVKYLPPEVIGRAEGLFNLMGGAPILLAPLLIPVVQQAWGGTAVLVFLGLTASLSLLLLARVWPRWSAAEAARPGDAVRDDTPVG</sequence>
<name>A0ABV3EQC5_9ACTN</name>
<dbReference type="EMBL" id="JBEZNA010000027">
    <property type="protein sequence ID" value="MEU9578369.1"/>
    <property type="molecule type" value="Genomic_DNA"/>
</dbReference>
<evidence type="ECO:0000256" key="5">
    <source>
        <dbReference type="ARBA" id="ARBA00023136"/>
    </source>
</evidence>
<dbReference type="InterPro" id="IPR020846">
    <property type="entry name" value="MFS_dom"/>
</dbReference>
<keyword evidence="3 6" id="KW-0812">Transmembrane</keyword>
<dbReference type="PROSITE" id="PS50850">
    <property type="entry name" value="MFS"/>
    <property type="match status" value="1"/>
</dbReference>
<accession>A0ABV3EQC5</accession>
<dbReference type="SUPFAM" id="SSF103473">
    <property type="entry name" value="MFS general substrate transporter"/>
    <property type="match status" value="1"/>
</dbReference>
<comment type="caution">
    <text evidence="8">The sequence shown here is derived from an EMBL/GenBank/DDBJ whole genome shotgun (WGS) entry which is preliminary data.</text>
</comment>
<feature type="transmembrane region" description="Helical" evidence="6">
    <location>
        <begin position="380"/>
        <end position="402"/>
    </location>
</feature>
<protein>
    <submittedName>
        <fullName evidence="8">MFS transporter</fullName>
    </submittedName>
</protein>
<dbReference type="PANTHER" id="PTHR23513:SF6">
    <property type="entry name" value="MAJOR FACILITATOR SUPERFAMILY ASSOCIATED DOMAIN-CONTAINING PROTEIN"/>
    <property type="match status" value="1"/>
</dbReference>
<feature type="transmembrane region" description="Helical" evidence="6">
    <location>
        <begin position="51"/>
        <end position="75"/>
    </location>
</feature>
<dbReference type="Pfam" id="PF07690">
    <property type="entry name" value="MFS_1"/>
    <property type="match status" value="1"/>
</dbReference>
<evidence type="ECO:0000256" key="2">
    <source>
        <dbReference type="ARBA" id="ARBA00022475"/>
    </source>
</evidence>
<feature type="transmembrane region" description="Helical" evidence="6">
    <location>
        <begin position="110"/>
        <end position="126"/>
    </location>
</feature>
<comment type="subcellular location">
    <subcellularLocation>
        <location evidence="1">Cell membrane</location>
        <topology evidence="1">Multi-pass membrane protein</topology>
    </subcellularLocation>
</comment>
<feature type="transmembrane region" description="Helical" evidence="6">
    <location>
        <begin position="233"/>
        <end position="258"/>
    </location>
</feature>
<gene>
    <name evidence="8" type="ORF">AB0D95_14085</name>
</gene>
<dbReference type="Gene3D" id="1.20.1250.20">
    <property type="entry name" value="MFS general substrate transporter like domains"/>
    <property type="match status" value="1"/>
</dbReference>
<feature type="transmembrane region" description="Helical" evidence="6">
    <location>
        <begin position="147"/>
        <end position="171"/>
    </location>
</feature>
<keyword evidence="4 6" id="KW-1133">Transmembrane helix</keyword>
<feature type="transmembrane region" description="Helical" evidence="6">
    <location>
        <begin position="270"/>
        <end position="289"/>
    </location>
</feature>
<evidence type="ECO:0000313" key="8">
    <source>
        <dbReference type="EMBL" id="MEU9578369.1"/>
    </source>
</evidence>
<keyword evidence="2" id="KW-1003">Cell membrane</keyword>
<feature type="transmembrane region" description="Helical" evidence="6">
    <location>
        <begin position="82"/>
        <end position="104"/>
    </location>
</feature>
<dbReference type="InterPro" id="IPR036259">
    <property type="entry name" value="MFS_trans_sf"/>
</dbReference>
<feature type="transmembrane region" description="Helical" evidence="6">
    <location>
        <begin position="296"/>
        <end position="314"/>
    </location>
</feature>
<evidence type="ECO:0000256" key="6">
    <source>
        <dbReference type="SAM" id="Phobius"/>
    </source>
</evidence>
<dbReference type="RefSeq" id="WP_359272366.1">
    <property type="nucleotide sequence ID" value="NZ_JBEZNA010000027.1"/>
</dbReference>
<evidence type="ECO:0000256" key="4">
    <source>
        <dbReference type="ARBA" id="ARBA00022989"/>
    </source>
</evidence>
<keyword evidence="9" id="KW-1185">Reference proteome</keyword>
<dbReference type="InterPro" id="IPR011701">
    <property type="entry name" value="MFS"/>
</dbReference>
<feature type="domain" description="Major facilitator superfamily (MFS) profile" evidence="7">
    <location>
        <begin position="18"/>
        <end position="409"/>
    </location>
</feature>
<keyword evidence="5 6" id="KW-0472">Membrane</keyword>
<evidence type="ECO:0000313" key="9">
    <source>
        <dbReference type="Proteomes" id="UP001551584"/>
    </source>
</evidence>
<evidence type="ECO:0000259" key="7">
    <source>
        <dbReference type="PROSITE" id="PS50850"/>
    </source>
</evidence>
<feature type="transmembrane region" description="Helical" evidence="6">
    <location>
        <begin position="356"/>
        <end position="374"/>
    </location>
</feature>
<evidence type="ECO:0000256" key="1">
    <source>
        <dbReference type="ARBA" id="ARBA00004651"/>
    </source>
</evidence>
<proteinExistence type="predicted"/>
<organism evidence="8 9">
    <name type="scientific">Streptomyces chilikensis</name>
    <dbReference type="NCBI Taxonomy" id="1194079"/>
    <lineage>
        <taxon>Bacteria</taxon>
        <taxon>Bacillati</taxon>
        <taxon>Actinomycetota</taxon>
        <taxon>Actinomycetes</taxon>
        <taxon>Kitasatosporales</taxon>
        <taxon>Streptomycetaceae</taxon>
        <taxon>Streptomyces</taxon>
    </lineage>
</organism>
<feature type="transmembrane region" description="Helical" evidence="6">
    <location>
        <begin position="320"/>
        <end position="344"/>
    </location>
</feature>
<evidence type="ECO:0000256" key="3">
    <source>
        <dbReference type="ARBA" id="ARBA00022692"/>
    </source>
</evidence>
<dbReference type="PANTHER" id="PTHR23513">
    <property type="entry name" value="INTEGRAL MEMBRANE EFFLUX PROTEIN-RELATED"/>
    <property type="match status" value="1"/>
</dbReference>
<feature type="transmembrane region" description="Helical" evidence="6">
    <location>
        <begin position="177"/>
        <end position="195"/>
    </location>
</feature>
<reference evidence="8 9" key="1">
    <citation type="submission" date="2024-06" db="EMBL/GenBank/DDBJ databases">
        <title>The Natural Products Discovery Center: Release of the First 8490 Sequenced Strains for Exploring Actinobacteria Biosynthetic Diversity.</title>
        <authorList>
            <person name="Kalkreuter E."/>
            <person name="Kautsar S.A."/>
            <person name="Yang D."/>
            <person name="Bader C.D."/>
            <person name="Teijaro C.N."/>
            <person name="Fluegel L."/>
            <person name="Davis C.M."/>
            <person name="Simpson J.R."/>
            <person name="Lauterbach L."/>
            <person name="Steele A.D."/>
            <person name="Gui C."/>
            <person name="Meng S."/>
            <person name="Li G."/>
            <person name="Viehrig K."/>
            <person name="Ye F."/>
            <person name="Su P."/>
            <person name="Kiefer A.F."/>
            <person name="Nichols A."/>
            <person name="Cepeda A.J."/>
            <person name="Yan W."/>
            <person name="Fan B."/>
            <person name="Jiang Y."/>
            <person name="Adhikari A."/>
            <person name="Zheng C.-J."/>
            <person name="Schuster L."/>
            <person name="Cowan T.M."/>
            <person name="Smanski M.J."/>
            <person name="Chevrette M.G."/>
            <person name="De Carvalho L.P.S."/>
            <person name="Shen B."/>
        </authorList>
    </citation>
    <scope>NUCLEOTIDE SEQUENCE [LARGE SCALE GENOMIC DNA]</scope>
    <source>
        <strain evidence="8 9">NPDC048117</strain>
    </source>
</reference>